<keyword evidence="2 6" id="KW-0812">Transmembrane</keyword>
<dbReference type="InterPro" id="IPR038665">
    <property type="entry name" value="Voltage-dep_anion_channel_sf"/>
</dbReference>
<keyword evidence="4 6" id="KW-0472">Membrane</keyword>
<dbReference type="PANTHER" id="PTHR31162">
    <property type="entry name" value="MALIC ACID TRANSPORT PROTEIN-RELATED"/>
    <property type="match status" value="1"/>
</dbReference>
<feature type="transmembrane region" description="Helical" evidence="6">
    <location>
        <begin position="198"/>
        <end position="216"/>
    </location>
</feature>
<proteinExistence type="predicted"/>
<evidence type="ECO:0000256" key="3">
    <source>
        <dbReference type="ARBA" id="ARBA00022989"/>
    </source>
</evidence>
<evidence type="ECO:0000256" key="5">
    <source>
        <dbReference type="SAM" id="MobiDB-lite"/>
    </source>
</evidence>
<dbReference type="InterPro" id="IPR004695">
    <property type="entry name" value="SLAC1/Mae1/Ssu1/TehA"/>
</dbReference>
<feature type="transmembrane region" description="Helical" evidence="6">
    <location>
        <begin position="351"/>
        <end position="372"/>
    </location>
</feature>
<dbReference type="EMBL" id="JBBPBF010000018">
    <property type="protein sequence ID" value="KAK7610446.1"/>
    <property type="molecule type" value="Genomic_DNA"/>
</dbReference>
<evidence type="ECO:0000256" key="2">
    <source>
        <dbReference type="ARBA" id="ARBA00022692"/>
    </source>
</evidence>
<sequence>MSGSSSSTHKTTRTSGCDPSSLETGRSSKIQVSNQRSESSLQALPEAPAKVSWRERLRHFTWSQFEITMGTGAMAALMAQQPNSFEGVRTIGKIFFLLDIILFALFTGCIAFRFFDNPRAFKKSLHHPHESFFFGAYWVSIAFILYNMQEYGVRACGPWLVQTLEILYWIYVGCVLLVVVFQYHIIFDEEVLPVSEVMPAWLLPAYPFLILGPLSADLLNSQPAESGVPILIGGIMFAGFGWGIAFIMYTLYFTRLITRFLPTEPKRPGMYVAVGPAAYTANALVSLGMKAPKILPPDYLGITSGIPAGEIWRAVGVPAGIFVWLLGFWFFSLATISVLKGFHKMHFTLNYWSFVFPQAGLTIAAIEIGNVLESSTIKGLTSGMTILLVVAWIAVSVLTIKGILDKQCLWPGMDEDEEEMESEGFIWSRE</sequence>
<feature type="compositionally biased region" description="Polar residues" evidence="5">
    <location>
        <begin position="17"/>
        <end position="42"/>
    </location>
</feature>
<keyword evidence="8" id="KW-1185">Reference proteome</keyword>
<feature type="transmembrane region" description="Helical" evidence="6">
    <location>
        <begin position="384"/>
        <end position="404"/>
    </location>
</feature>
<feature type="transmembrane region" description="Helical" evidence="6">
    <location>
        <begin position="228"/>
        <end position="249"/>
    </location>
</feature>
<comment type="caution">
    <text evidence="7">The sequence shown here is derived from an EMBL/GenBank/DDBJ whole genome shotgun (WGS) entry which is preliminary data.</text>
</comment>
<keyword evidence="3 6" id="KW-1133">Transmembrane helix</keyword>
<dbReference type="Pfam" id="PF03595">
    <property type="entry name" value="SLAC1"/>
    <property type="match status" value="1"/>
</dbReference>
<feature type="transmembrane region" description="Helical" evidence="6">
    <location>
        <begin position="311"/>
        <end position="339"/>
    </location>
</feature>
<feature type="compositionally biased region" description="Low complexity" evidence="5">
    <location>
        <begin position="1"/>
        <end position="15"/>
    </location>
</feature>
<feature type="transmembrane region" description="Helical" evidence="6">
    <location>
        <begin position="127"/>
        <end position="146"/>
    </location>
</feature>
<evidence type="ECO:0000256" key="6">
    <source>
        <dbReference type="SAM" id="Phobius"/>
    </source>
</evidence>
<reference evidence="7 8" key="1">
    <citation type="submission" date="2024-04" db="EMBL/GenBank/DDBJ databases">
        <title>Phyllosticta paracitricarpa is synonymous to the EU quarantine fungus P. citricarpa based on phylogenomic analyses.</title>
        <authorList>
            <consortium name="Lawrence Berkeley National Laboratory"/>
            <person name="Van ingen-buijs V.A."/>
            <person name="Van westerhoven A.C."/>
            <person name="Haridas S."/>
            <person name="Skiadas P."/>
            <person name="Martin F."/>
            <person name="Groenewald J.Z."/>
            <person name="Crous P.W."/>
            <person name="Seidl M.F."/>
        </authorList>
    </citation>
    <scope>NUCLEOTIDE SEQUENCE [LARGE SCALE GENOMIC DNA]</scope>
    <source>
        <strain evidence="7 8">CBS 141358</strain>
    </source>
</reference>
<evidence type="ECO:0000256" key="4">
    <source>
        <dbReference type="ARBA" id="ARBA00023136"/>
    </source>
</evidence>
<dbReference type="Gene3D" id="1.50.10.150">
    <property type="entry name" value="Voltage-dependent anion channel"/>
    <property type="match status" value="1"/>
</dbReference>
<evidence type="ECO:0000313" key="7">
    <source>
        <dbReference type="EMBL" id="KAK7610446.1"/>
    </source>
</evidence>
<dbReference type="CDD" id="cd09317">
    <property type="entry name" value="TDT_Mae1_like"/>
    <property type="match status" value="1"/>
</dbReference>
<dbReference type="Proteomes" id="UP001367316">
    <property type="component" value="Unassembled WGS sequence"/>
</dbReference>
<organism evidence="7 8">
    <name type="scientific">Phyllosticta paracitricarpa</name>
    <dbReference type="NCBI Taxonomy" id="2016321"/>
    <lineage>
        <taxon>Eukaryota</taxon>
        <taxon>Fungi</taxon>
        <taxon>Dikarya</taxon>
        <taxon>Ascomycota</taxon>
        <taxon>Pezizomycotina</taxon>
        <taxon>Dothideomycetes</taxon>
        <taxon>Dothideomycetes incertae sedis</taxon>
        <taxon>Botryosphaeriales</taxon>
        <taxon>Phyllostictaceae</taxon>
        <taxon>Phyllosticta</taxon>
    </lineage>
</organism>
<comment type="subcellular location">
    <subcellularLocation>
        <location evidence="1">Membrane</location>
        <topology evidence="1">Multi-pass membrane protein</topology>
    </subcellularLocation>
</comment>
<evidence type="ECO:0000313" key="8">
    <source>
        <dbReference type="Proteomes" id="UP001367316"/>
    </source>
</evidence>
<accession>A0ABR1N5F6</accession>
<feature type="region of interest" description="Disordered" evidence="5">
    <location>
        <begin position="1"/>
        <end position="43"/>
    </location>
</feature>
<feature type="transmembrane region" description="Helical" evidence="6">
    <location>
        <begin position="91"/>
        <end position="115"/>
    </location>
</feature>
<feature type="transmembrane region" description="Helical" evidence="6">
    <location>
        <begin position="166"/>
        <end position="186"/>
    </location>
</feature>
<dbReference type="InterPro" id="IPR030185">
    <property type="entry name" value="Mae1"/>
</dbReference>
<evidence type="ECO:0000256" key="1">
    <source>
        <dbReference type="ARBA" id="ARBA00004141"/>
    </source>
</evidence>
<dbReference type="PANTHER" id="PTHR31162:SF0">
    <property type="entry name" value="MALIC ACID TRANSPORT PROTEIN"/>
    <property type="match status" value="1"/>
</dbReference>
<protein>
    <submittedName>
        <fullName evidence="7">Voltage-dependent anion channel-domain-containing protein</fullName>
    </submittedName>
</protein>
<gene>
    <name evidence="7" type="ORF">JOL62DRAFT_521479</name>
</gene>
<name>A0ABR1N5F6_9PEZI</name>